<dbReference type="OrthoDB" id="5421290at2759"/>
<feature type="compositionally biased region" description="Low complexity" evidence="1">
    <location>
        <begin position="179"/>
        <end position="190"/>
    </location>
</feature>
<dbReference type="EMBL" id="SAEB01000009">
    <property type="protein sequence ID" value="RVD83564.1"/>
    <property type="molecule type" value="Genomic_DNA"/>
</dbReference>
<name>A0A436ZX56_ARTFL</name>
<dbReference type="Proteomes" id="UP000283090">
    <property type="component" value="Unassembled WGS sequence"/>
</dbReference>
<accession>A0A436ZX56</accession>
<feature type="signal peptide" evidence="3">
    <location>
        <begin position="1"/>
        <end position="23"/>
    </location>
</feature>
<proteinExistence type="predicted"/>
<keyword evidence="2" id="KW-1133">Transmembrane helix</keyword>
<keyword evidence="5" id="KW-1185">Reference proteome</keyword>
<evidence type="ECO:0000256" key="3">
    <source>
        <dbReference type="SAM" id="SignalP"/>
    </source>
</evidence>
<gene>
    <name evidence="4" type="ORF">DFL_007948</name>
</gene>
<evidence type="ECO:0000313" key="5">
    <source>
        <dbReference type="Proteomes" id="UP000283090"/>
    </source>
</evidence>
<feature type="chain" id="PRO_5019084575" description="Extracellular membrane protein CFEM domain-containing protein" evidence="3">
    <location>
        <begin position="24"/>
        <end position="297"/>
    </location>
</feature>
<sequence>MVSGHSILLTAIFFFHFLRGVLGGDDPVSIFRKDDFNLLRDCAKCCFKYACWHGNDGSSNFLSGLLSCDSSRIDSCFCREDLQVTAVSHLSTCVQASCGKTVPDITSAVAVYTNYCKSTGIITSFTITEDSTTEPTPTLQPTTELSSAPEPTLEPTSESTPTPTEETASRISDPDSSRISESVSSSESTLSTLISSSPSTILVSVTSYETEIITLPPPSSTAAPAPTLPNNPQLNIRPGLSAGGIAGMVIGSVVAIAGIATTIILILRKRKAVQPVTHPFHVNPIAEEVYDVNRPVG</sequence>
<evidence type="ECO:0000256" key="2">
    <source>
        <dbReference type="SAM" id="Phobius"/>
    </source>
</evidence>
<feature type="transmembrane region" description="Helical" evidence="2">
    <location>
        <begin position="240"/>
        <end position="267"/>
    </location>
</feature>
<keyword evidence="3" id="KW-0732">Signal</keyword>
<comment type="caution">
    <text evidence="4">The sequence shown here is derived from an EMBL/GenBank/DDBJ whole genome shotgun (WGS) entry which is preliminary data.</text>
</comment>
<evidence type="ECO:0008006" key="6">
    <source>
        <dbReference type="Google" id="ProtNLM"/>
    </source>
</evidence>
<keyword evidence="2" id="KW-0812">Transmembrane</keyword>
<keyword evidence="2" id="KW-0472">Membrane</keyword>
<protein>
    <recommendedName>
        <fullName evidence="6">Extracellular membrane protein CFEM domain-containing protein</fullName>
    </recommendedName>
</protein>
<evidence type="ECO:0000256" key="1">
    <source>
        <dbReference type="SAM" id="MobiDB-lite"/>
    </source>
</evidence>
<dbReference type="GeneID" id="93590259"/>
<dbReference type="STRING" id="97331.A0A436ZX56"/>
<feature type="region of interest" description="Disordered" evidence="1">
    <location>
        <begin position="128"/>
        <end position="190"/>
    </location>
</feature>
<dbReference type="RefSeq" id="XP_067489108.1">
    <property type="nucleotide sequence ID" value="XM_067637608.1"/>
</dbReference>
<organism evidence="4 5">
    <name type="scientific">Arthrobotrys flagrans</name>
    <name type="common">Nematode-trapping fungus</name>
    <name type="synonym">Trichothecium flagrans</name>
    <dbReference type="NCBI Taxonomy" id="97331"/>
    <lineage>
        <taxon>Eukaryota</taxon>
        <taxon>Fungi</taxon>
        <taxon>Dikarya</taxon>
        <taxon>Ascomycota</taxon>
        <taxon>Pezizomycotina</taxon>
        <taxon>Orbiliomycetes</taxon>
        <taxon>Orbiliales</taxon>
        <taxon>Orbiliaceae</taxon>
        <taxon>Arthrobotrys</taxon>
    </lineage>
</organism>
<reference evidence="4 5" key="1">
    <citation type="submission" date="2019-01" db="EMBL/GenBank/DDBJ databases">
        <title>Intercellular communication is required for trap formation in the nematode-trapping fungus Duddingtonia flagrans.</title>
        <authorList>
            <person name="Youssar L."/>
            <person name="Wernet V."/>
            <person name="Hensel N."/>
            <person name="Hildebrandt H.-G."/>
            <person name="Fischer R."/>
        </authorList>
    </citation>
    <scope>NUCLEOTIDE SEQUENCE [LARGE SCALE GENOMIC DNA]</scope>
    <source>
        <strain evidence="4 5">CBS H-5679</strain>
    </source>
</reference>
<dbReference type="AlphaFoldDB" id="A0A436ZX56"/>
<evidence type="ECO:0000313" key="4">
    <source>
        <dbReference type="EMBL" id="RVD83564.1"/>
    </source>
</evidence>
<feature type="compositionally biased region" description="Low complexity" evidence="1">
    <location>
        <begin position="133"/>
        <end position="171"/>
    </location>
</feature>
<dbReference type="VEuPathDB" id="FungiDB:DFL_007948"/>